<dbReference type="AlphaFoldDB" id="A0A0B1S079"/>
<feature type="region of interest" description="Disordered" evidence="1">
    <location>
        <begin position="1"/>
        <end position="20"/>
    </location>
</feature>
<accession>A0A0B1S079</accession>
<dbReference type="Proteomes" id="UP000053660">
    <property type="component" value="Unassembled WGS sequence"/>
</dbReference>
<evidence type="ECO:0000313" key="2">
    <source>
        <dbReference type="EMBL" id="KHJ78733.1"/>
    </source>
</evidence>
<name>A0A0B1S079_OESDE</name>
<evidence type="ECO:0000256" key="1">
    <source>
        <dbReference type="SAM" id="MobiDB-lite"/>
    </source>
</evidence>
<evidence type="ECO:0000313" key="3">
    <source>
        <dbReference type="Proteomes" id="UP000053660"/>
    </source>
</evidence>
<dbReference type="EMBL" id="KN609404">
    <property type="protein sequence ID" value="KHJ78733.1"/>
    <property type="molecule type" value="Genomic_DNA"/>
</dbReference>
<feature type="region of interest" description="Disordered" evidence="1">
    <location>
        <begin position="49"/>
        <end position="77"/>
    </location>
</feature>
<feature type="compositionally biased region" description="Low complexity" evidence="1">
    <location>
        <begin position="7"/>
        <end position="20"/>
    </location>
</feature>
<sequence>MFKVPLASETTPGTPAATTSTGATMVSTIVGVTVPPVATVTTTTTPVVPSTQTATSMTTGASTTAKASTTTTPSTTTTTTAIARDVPAQASPYRCISCCQPNPVNCRPQVININLSYPPQNRRMNKGCQNNFQCPRGLLCLQGACR</sequence>
<proteinExistence type="predicted"/>
<keyword evidence="3" id="KW-1185">Reference proteome</keyword>
<dbReference type="OrthoDB" id="5870131at2759"/>
<reference evidence="2 3" key="1">
    <citation type="submission" date="2014-03" db="EMBL/GenBank/DDBJ databases">
        <title>Draft genome of the hookworm Oesophagostomum dentatum.</title>
        <authorList>
            <person name="Mitreva M."/>
        </authorList>
    </citation>
    <scope>NUCLEOTIDE SEQUENCE [LARGE SCALE GENOMIC DNA]</scope>
    <source>
        <strain evidence="2 3">OD-Hann</strain>
    </source>
</reference>
<gene>
    <name evidence="2" type="ORF">OESDEN_21644</name>
</gene>
<organism evidence="2 3">
    <name type="scientific">Oesophagostomum dentatum</name>
    <name type="common">Nodular worm</name>
    <dbReference type="NCBI Taxonomy" id="61180"/>
    <lineage>
        <taxon>Eukaryota</taxon>
        <taxon>Metazoa</taxon>
        <taxon>Ecdysozoa</taxon>
        <taxon>Nematoda</taxon>
        <taxon>Chromadorea</taxon>
        <taxon>Rhabditida</taxon>
        <taxon>Rhabditina</taxon>
        <taxon>Rhabditomorpha</taxon>
        <taxon>Strongyloidea</taxon>
        <taxon>Strongylidae</taxon>
        <taxon>Oesophagostomum</taxon>
    </lineage>
</organism>
<protein>
    <submittedName>
        <fullName evidence="2">Uncharacterized protein</fullName>
    </submittedName>
</protein>